<feature type="chain" id="PRO_5047286834" evidence="7">
    <location>
        <begin position="33"/>
        <end position="620"/>
    </location>
</feature>
<keyword evidence="6" id="KW-0325">Glycoprotein</keyword>
<keyword evidence="3" id="KW-0645">Protease</keyword>
<proteinExistence type="inferred from homology"/>
<evidence type="ECO:0000256" key="1">
    <source>
        <dbReference type="ARBA" id="ARBA00009431"/>
    </source>
</evidence>
<evidence type="ECO:0000256" key="3">
    <source>
        <dbReference type="ARBA" id="ARBA00022670"/>
    </source>
</evidence>
<name>A0ABR4IHT4_9EURO</name>
<dbReference type="Proteomes" id="UP001610335">
    <property type="component" value="Unassembled WGS sequence"/>
</dbReference>
<evidence type="ECO:0000256" key="6">
    <source>
        <dbReference type="ARBA" id="ARBA00023180"/>
    </source>
</evidence>
<dbReference type="PANTHER" id="PTHR11802">
    <property type="entry name" value="SERINE PROTEASE FAMILY S10 SERINE CARBOXYPEPTIDASE"/>
    <property type="match status" value="1"/>
</dbReference>
<dbReference type="InterPro" id="IPR001563">
    <property type="entry name" value="Peptidase_S10"/>
</dbReference>
<dbReference type="PRINTS" id="PR00724">
    <property type="entry name" value="CRBOXYPTASEC"/>
</dbReference>
<dbReference type="GO" id="GO:0016787">
    <property type="term" value="F:hydrolase activity"/>
    <property type="evidence" value="ECO:0007669"/>
    <property type="project" value="UniProtKB-KW"/>
</dbReference>
<keyword evidence="4 7" id="KW-0732">Signal</keyword>
<evidence type="ECO:0000256" key="2">
    <source>
        <dbReference type="ARBA" id="ARBA00022645"/>
    </source>
</evidence>
<evidence type="ECO:0000313" key="8">
    <source>
        <dbReference type="EMBL" id="KAL2826408.1"/>
    </source>
</evidence>
<evidence type="ECO:0000256" key="4">
    <source>
        <dbReference type="ARBA" id="ARBA00022729"/>
    </source>
</evidence>
<dbReference type="PANTHER" id="PTHR11802:SF189">
    <property type="entry name" value="CARBOXYPEPTIDASE"/>
    <property type="match status" value="1"/>
</dbReference>
<comment type="caution">
    <text evidence="8">The sequence shown here is derived from an EMBL/GenBank/DDBJ whole genome shotgun (WGS) entry which is preliminary data.</text>
</comment>
<keyword evidence="5 8" id="KW-0378">Hydrolase</keyword>
<dbReference type="InterPro" id="IPR029058">
    <property type="entry name" value="AB_hydrolase_fold"/>
</dbReference>
<feature type="signal peptide" evidence="7">
    <location>
        <begin position="1"/>
        <end position="32"/>
    </location>
</feature>
<dbReference type="SUPFAM" id="SSF53474">
    <property type="entry name" value="alpha/beta-Hydrolases"/>
    <property type="match status" value="1"/>
</dbReference>
<dbReference type="Gene3D" id="3.40.50.1820">
    <property type="entry name" value="alpha/beta hydrolase"/>
    <property type="match status" value="1"/>
</dbReference>
<evidence type="ECO:0000256" key="5">
    <source>
        <dbReference type="ARBA" id="ARBA00022801"/>
    </source>
</evidence>
<organism evidence="8 9">
    <name type="scientific">Aspergillus cavernicola</name>
    <dbReference type="NCBI Taxonomy" id="176166"/>
    <lineage>
        <taxon>Eukaryota</taxon>
        <taxon>Fungi</taxon>
        <taxon>Dikarya</taxon>
        <taxon>Ascomycota</taxon>
        <taxon>Pezizomycotina</taxon>
        <taxon>Eurotiomycetes</taxon>
        <taxon>Eurotiomycetidae</taxon>
        <taxon>Eurotiales</taxon>
        <taxon>Aspergillaceae</taxon>
        <taxon>Aspergillus</taxon>
        <taxon>Aspergillus subgen. Nidulantes</taxon>
    </lineage>
</organism>
<keyword evidence="2" id="KW-0121">Carboxypeptidase</keyword>
<gene>
    <name evidence="8" type="ORF">BDW59DRAFT_179539</name>
</gene>
<accession>A0ABR4IHT4</accession>
<evidence type="ECO:0000256" key="7">
    <source>
        <dbReference type="SAM" id="SignalP"/>
    </source>
</evidence>
<protein>
    <submittedName>
        <fullName evidence="8">Alpha/Beta hydrolase protein</fullName>
    </submittedName>
</protein>
<dbReference type="Pfam" id="PF00450">
    <property type="entry name" value="Peptidase_S10"/>
    <property type="match status" value="1"/>
</dbReference>
<sequence>MFTPRTHHQSLPTTSNMAFLFVATLLISHALANTHCPFQPDGLHTLHSKKIKGANLSYKETSICAVEDVNAYSGYVHLPPRTSDAHPHPSNLFFYYAKSTVKSSAPLTVYLSGGPGASSMYSMTIGSGPCTVNADSNSTSPNPWSWTAESDILYIDQPVQTGFSYDVLTPASVDYATGIITPLDSGEGYPAVNHTFDTGVVGSQELNGTANSTTNGATTMWNFLQVWLNEFPEYKSPDQGIHIWTESFGGRYGPSYTSYILDQNTKIHNGTLDGVSSPTPIEIKTLGIHNGCSDIFVQGSLYPEFAYNNTYGVQAINESQYGEAMENLHKPGGCLDLVTECQALAEKLDPENYGNSAEVNTACLAADTYCSQNVLGFYTLSGRDTHDLAAVSTVTVPSSYPDGFFSHEWVQKALGARVNHTSNSNAVYNAFGGTGNALISRGRAMDEFASIMERGVKVNLVYGDRDYVCNWLGGENISLSIDHPQASGFRSSGYEDLITNRTYKGGVVRQHGNLSFTRVFEAGHEVTAYQPETFFRIFSRIMGSKDIASGTVTVSLVENGTDYHTRGPRSSFHIKNTLPAPAAPVCYTIDMMTTCTKNQKAALVNGTAIVENFVVTWPLI</sequence>
<dbReference type="EMBL" id="JBFXLS010000030">
    <property type="protein sequence ID" value="KAL2826408.1"/>
    <property type="molecule type" value="Genomic_DNA"/>
</dbReference>
<keyword evidence="9" id="KW-1185">Reference proteome</keyword>
<evidence type="ECO:0000313" key="9">
    <source>
        <dbReference type="Proteomes" id="UP001610335"/>
    </source>
</evidence>
<comment type="similarity">
    <text evidence="1">Belongs to the peptidase S10 family.</text>
</comment>
<reference evidence="8 9" key="1">
    <citation type="submission" date="2024-07" db="EMBL/GenBank/DDBJ databases">
        <title>Section-level genome sequencing and comparative genomics of Aspergillus sections Usti and Cavernicolus.</title>
        <authorList>
            <consortium name="Lawrence Berkeley National Laboratory"/>
            <person name="Nybo J.L."/>
            <person name="Vesth T.C."/>
            <person name="Theobald S."/>
            <person name="Frisvad J.C."/>
            <person name="Larsen T.O."/>
            <person name="Kjaerboelling I."/>
            <person name="Rothschild-Mancinelli K."/>
            <person name="Lyhne E.K."/>
            <person name="Kogle M.E."/>
            <person name="Barry K."/>
            <person name="Clum A."/>
            <person name="Na H."/>
            <person name="Ledsgaard L."/>
            <person name="Lin J."/>
            <person name="Lipzen A."/>
            <person name="Kuo A."/>
            <person name="Riley R."/>
            <person name="Mondo S."/>
            <person name="LaButti K."/>
            <person name="Haridas S."/>
            <person name="Pangalinan J."/>
            <person name="Salamov A.A."/>
            <person name="Simmons B.A."/>
            <person name="Magnuson J.K."/>
            <person name="Chen J."/>
            <person name="Drula E."/>
            <person name="Henrissat B."/>
            <person name="Wiebenga A."/>
            <person name="Lubbers R.J."/>
            <person name="Gomes A.C."/>
            <person name="Makela M.R."/>
            <person name="Stajich J."/>
            <person name="Grigoriev I.V."/>
            <person name="Mortensen U.H."/>
            <person name="De vries R.P."/>
            <person name="Baker S.E."/>
            <person name="Andersen M.R."/>
        </authorList>
    </citation>
    <scope>NUCLEOTIDE SEQUENCE [LARGE SCALE GENOMIC DNA]</scope>
    <source>
        <strain evidence="8 9">CBS 600.67</strain>
    </source>
</reference>